<dbReference type="Proteomes" id="UP000245119">
    <property type="component" value="Linkage Group LG10"/>
</dbReference>
<comment type="caution">
    <text evidence="1">The sequence shown here is derived from an EMBL/GenBank/DDBJ whole genome shotgun (WGS) entry which is preliminary data.</text>
</comment>
<reference evidence="1 2" key="1">
    <citation type="submission" date="2018-04" db="EMBL/GenBank/DDBJ databases">
        <title>The genome of golden apple snail Pomacea canaliculata provides insight into stress tolerance and invasive adaptation.</title>
        <authorList>
            <person name="Liu C."/>
            <person name="Liu B."/>
            <person name="Ren Y."/>
            <person name="Zhang Y."/>
            <person name="Wang H."/>
            <person name="Li S."/>
            <person name="Jiang F."/>
            <person name="Yin L."/>
            <person name="Zhang G."/>
            <person name="Qian W."/>
            <person name="Fan W."/>
        </authorList>
    </citation>
    <scope>NUCLEOTIDE SEQUENCE [LARGE SCALE GENOMIC DNA]</scope>
    <source>
        <strain evidence="1">SZHN2017</strain>
        <tissue evidence="1">Muscle</tissue>
    </source>
</reference>
<evidence type="ECO:0000313" key="1">
    <source>
        <dbReference type="EMBL" id="PVD22826.1"/>
    </source>
</evidence>
<proteinExistence type="predicted"/>
<evidence type="ECO:0000313" key="2">
    <source>
        <dbReference type="Proteomes" id="UP000245119"/>
    </source>
</evidence>
<dbReference type="AlphaFoldDB" id="A0A2T7NNV1"/>
<protein>
    <submittedName>
        <fullName evidence="1">Uncharacterized protein</fullName>
    </submittedName>
</protein>
<organism evidence="1 2">
    <name type="scientific">Pomacea canaliculata</name>
    <name type="common">Golden apple snail</name>
    <dbReference type="NCBI Taxonomy" id="400727"/>
    <lineage>
        <taxon>Eukaryota</taxon>
        <taxon>Metazoa</taxon>
        <taxon>Spiralia</taxon>
        <taxon>Lophotrochozoa</taxon>
        <taxon>Mollusca</taxon>
        <taxon>Gastropoda</taxon>
        <taxon>Caenogastropoda</taxon>
        <taxon>Architaenioglossa</taxon>
        <taxon>Ampullarioidea</taxon>
        <taxon>Ampullariidae</taxon>
        <taxon>Pomacea</taxon>
    </lineage>
</organism>
<keyword evidence="2" id="KW-1185">Reference proteome</keyword>
<sequence length="277" mass="30635">MLSNHRGIEMDACIHRQYLDRLLLELTRAENRTKSTQTVELKLTSTRGSRDMGPTSTSWRAFSPPRSEEVAVGRCAAVSDAARHRGCSINGRRRLPLLAAQHLSGAAPEGVRHDAIQQGVEGGIEEQHYLSERKDEKNMIKHVEVYTPDNQKLLPGRSQTRLIARMWCGRTDSANTSRTAMSRRTTFLRIVSTLCDVTRKRKEVLAELPRLSTYTPSPEAEVGSMAAAADPDDEEGWVKVEVATLLIVAAPGCAGSRGVARLPEIVQADDELQLVRL</sequence>
<name>A0A2T7NNV1_POMCA</name>
<dbReference type="EMBL" id="PZQS01000010">
    <property type="protein sequence ID" value="PVD22826.1"/>
    <property type="molecule type" value="Genomic_DNA"/>
</dbReference>
<accession>A0A2T7NNV1</accession>
<gene>
    <name evidence="1" type="ORF">C0Q70_16082</name>
</gene>